<keyword evidence="6 10" id="KW-0418">Kinase</keyword>
<feature type="domain" description="Histidine kinase" evidence="9">
    <location>
        <begin position="219"/>
        <end position="391"/>
    </location>
</feature>
<feature type="non-terminal residue" evidence="10">
    <location>
        <position position="391"/>
    </location>
</feature>
<gene>
    <name evidence="10" type="ORF">ARC20_10720</name>
</gene>
<dbReference type="GO" id="GO:0005886">
    <property type="term" value="C:plasma membrane"/>
    <property type="evidence" value="ECO:0007669"/>
    <property type="project" value="TreeGrafter"/>
</dbReference>
<dbReference type="InterPro" id="IPR036890">
    <property type="entry name" value="HATPase_C_sf"/>
</dbReference>
<dbReference type="PANTHER" id="PTHR45436:SF16">
    <property type="entry name" value="HISTIDINE KINASE"/>
    <property type="match status" value="1"/>
</dbReference>
<comment type="caution">
    <text evidence="10">The sequence shown here is derived from an EMBL/GenBank/DDBJ whole genome shotgun (WGS) entry which is preliminary data.</text>
</comment>
<evidence type="ECO:0000313" key="11">
    <source>
        <dbReference type="Proteomes" id="UP000051802"/>
    </source>
</evidence>
<keyword evidence="5 8" id="KW-0812">Transmembrane</keyword>
<dbReference type="Pfam" id="PF00512">
    <property type="entry name" value="HisKA"/>
    <property type="match status" value="1"/>
</dbReference>
<dbReference type="Gene3D" id="3.30.565.10">
    <property type="entry name" value="Histidine kinase-like ATPase, C-terminal domain"/>
    <property type="match status" value="1"/>
</dbReference>
<evidence type="ECO:0000256" key="8">
    <source>
        <dbReference type="SAM" id="Phobius"/>
    </source>
</evidence>
<keyword evidence="11" id="KW-1185">Reference proteome</keyword>
<comment type="catalytic activity">
    <reaction evidence="1">
        <text>ATP + protein L-histidine = ADP + protein N-phospho-L-histidine.</text>
        <dbReference type="EC" id="2.7.13.3"/>
    </reaction>
</comment>
<evidence type="ECO:0000313" key="10">
    <source>
        <dbReference type="EMBL" id="KRG42338.1"/>
    </source>
</evidence>
<dbReference type="InterPro" id="IPR005467">
    <property type="entry name" value="His_kinase_dom"/>
</dbReference>
<evidence type="ECO:0000256" key="5">
    <source>
        <dbReference type="ARBA" id="ARBA00022692"/>
    </source>
</evidence>
<dbReference type="AlphaFoldDB" id="A0A0R0AJE6"/>
<keyword evidence="7 8" id="KW-1133">Transmembrane helix</keyword>
<name>A0A0R0AJE6_9GAMM</name>
<dbReference type="CDD" id="cd00082">
    <property type="entry name" value="HisKA"/>
    <property type="match status" value="1"/>
</dbReference>
<keyword evidence="4" id="KW-0808">Transferase</keyword>
<sequence>MAPKPRALRRQVTLWLVAYAALISLAVFVHGYIVNEQAEQLTWHSLLKSELDHFVQRSAEDPDYHWTDSQTVQLFGDDDDSPPPPEYAGFQPGIHDGIAYQGRDKVLMVQDVKGRRLVLALDITELQRHENNLGLWMVASNLVAIVLLGLLVGWGMGRVVKPLSQMAERIRRLQPDRPGQRVELDPRASSEQKVITDALNDYLGRNDQFVERERSFINSASHELRTPIAVIDGASELALAQEDVPAPVRHQLLRIRQTAAGVEQLLALLLVLAKDPARLARSSDEVRLDQLLPEIVADHQHLSADKDLRLELHAEVPARVFAPVAILQAAIGNLLRNAIENSDRGTIRIAVSAPAIVRIEDPGHGMSPEEISAIYARMARGDYSGRAPCAR</sequence>
<dbReference type="InterPro" id="IPR050428">
    <property type="entry name" value="TCS_sensor_his_kinase"/>
</dbReference>
<reference evidence="10 11" key="1">
    <citation type="submission" date="2015-10" db="EMBL/GenBank/DDBJ databases">
        <title>Genome sequencing and analysis of members of genus Stenotrophomonas.</title>
        <authorList>
            <person name="Patil P.P."/>
            <person name="Midha S."/>
            <person name="Patil P.B."/>
        </authorList>
    </citation>
    <scope>NUCLEOTIDE SEQUENCE [LARGE SCALE GENOMIC DNA]</scope>
    <source>
        <strain evidence="10 11">JCM 16536</strain>
    </source>
</reference>
<dbReference type="GO" id="GO:0000155">
    <property type="term" value="F:phosphorelay sensor kinase activity"/>
    <property type="evidence" value="ECO:0007669"/>
    <property type="project" value="InterPro"/>
</dbReference>
<organism evidence="10 11">
    <name type="scientific">Stenotrophomonas panacihumi</name>
    <dbReference type="NCBI Taxonomy" id="676599"/>
    <lineage>
        <taxon>Bacteria</taxon>
        <taxon>Pseudomonadati</taxon>
        <taxon>Pseudomonadota</taxon>
        <taxon>Gammaproteobacteria</taxon>
        <taxon>Lysobacterales</taxon>
        <taxon>Lysobacteraceae</taxon>
        <taxon>Stenotrophomonas</taxon>
    </lineage>
</organism>
<dbReference type="EMBL" id="LLXU01000081">
    <property type="protein sequence ID" value="KRG42338.1"/>
    <property type="molecule type" value="Genomic_DNA"/>
</dbReference>
<accession>A0A0R0AJE6</accession>
<dbReference type="PANTHER" id="PTHR45436">
    <property type="entry name" value="SENSOR HISTIDINE KINASE YKOH"/>
    <property type="match status" value="1"/>
</dbReference>
<proteinExistence type="predicted"/>
<dbReference type="RefSeq" id="WP_057646744.1">
    <property type="nucleotide sequence ID" value="NZ_LLXU01000081.1"/>
</dbReference>
<keyword evidence="3" id="KW-0597">Phosphoprotein</keyword>
<dbReference type="SUPFAM" id="SSF47384">
    <property type="entry name" value="Homodimeric domain of signal transducing histidine kinase"/>
    <property type="match status" value="1"/>
</dbReference>
<dbReference type="InterPro" id="IPR003661">
    <property type="entry name" value="HisK_dim/P_dom"/>
</dbReference>
<keyword evidence="8" id="KW-0472">Membrane</keyword>
<dbReference type="EC" id="2.7.13.3" evidence="2"/>
<evidence type="ECO:0000256" key="1">
    <source>
        <dbReference type="ARBA" id="ARBA00000085"/>
    </source>
</evidence>
<dbReference type="STRING" id="676599.ARC20_10720"/>
<dbReference type="InterPro" id="IPR003594">
    <property type="entry name" value="HATPase_dom"/>
</dbReference>
<dbReference type="Proteomes" id="UP000051802">
    <property type="component" value="Unassembled WGS sequence"/>
</dbReference>
<dbReference type="InterPro" id="IPR036097">
    <property type="entry name" value="HisK_dim/P_sf"/>
</dbReference>
<evidence type="ECO:0000256" key="3">
    <source>
        <dbReference type="ARBA" id="ARBA00022553"/>
    </source>
</evidence>
<evidence type="ECO:0000256" key="4">
    <source>
        <dbReference type="ARBA" id="ARBA00022679"/>
    </source>
</evidence>
<dbReference type="PROSITE" id="PS50109">
    <property type="entry name" value="HIS_KIN"/>
    <property type="match status" value="1"/>
</dbReference>
<evidence type="ECO:0000259" key="9">
    <source>
        <dbReference type="PROSITE" id="PS50109"/>
    </source>
</evidence>
<dbReference type="SUPFAM" id="SSF55874">
    <property type="entry name" value="ATPase domain of HSP90 chaperone/DNA topoisomerase II/histidine kinase"/>
    <property type="match status" value="1"/>
</dbReference>
<dbReference type="Gene3D" id="1.10.287.130">
    <property type="match status" value="1"/>
</dbReference>
<dbReference type="OrthoDB" id="9121563at2"/>
<evidence type="ECO:0000256" key="2">
    <source>
        <dbReference type="ARBA" id="ARBA00012438"/>
    </source>
</evidence>
<dbReference type="SMART" id="SM00388">
    <property type="entry name" value="HisKA"/>
    <property type="match status" value="1"/>
</dbReference>
<evidence type="ECO:0000256" key="6">
    <source>
        <dbReference type="ARBA" id="ARBA00022777"/>
    </source>
</evidence>
<feature type="transmembrane region" description="Helical" evidence="8">
    <location>
        <begin position="133"/>
        <end position="156"/>
    </location>
</feature>
<dbReference type="Pfam" id="PF02518">
    <property type="entry name" value="HATPase_c"/>
    <property type="match status" value="1"/>
</dbReference>
<feature type="transmembrane region" description="Helical" evidence="8">
    <location>
        <begin position="12"/>
        <end position="33"/>
    </location>
</feature>
<evidence type="ECO:0000256" key="7">
    <source>
        <dbReference type="ARBA" id="ARBA00022989"/>
    </source>
</evidence>
<protein>
    <recommendedName>
        <fullName evidence="2">histidine kinase</fullName>
        <ecNumber evidence="2">2.7.13.3</ecNumber>
    </recommendedName>
</protein>